<sequence>MLAWRWKVDHAVAAARPQRRSGDDYAARVYVFFDVPDDALGLATRWKLKVARRVLGADLPNAALCYVWDNRRAPGTIAADPFIASVREIVLESGDAHAGRWRRERRDLAADYRAAFGKPAPRVIGIAVASDTDNTQSVATAWFGDLELAPVP</sequence>
<dbReference type="HOGENOM" id="CLU_099437_0_0_6"/>
<protein>
    <recommendedName>
        <fullName evidence="2">DUF3047 domain-containing protein</fullName>
    </recommendedName>
</protein>
<dbReference type="InterPro" id="IPR021409">
    <property type="entry name" value="DUF3047"/>
</dbReference>
<reference evidence="1" key="1">
    <citation type="submission" date="2015-03" db="EMBL/GenBank/DDBJ databases">
        <title>Draft genome sequence of Mizugakiibacter sediminis skMP5.</title>
        <authorList>
            <person name="Watanabe T."/>
            <person name="Kojima H."/>
            <person name="Fukui M."/>
        </authorList>
    </citation>
    <scope>NUCLEOTIDE SEQUENCE</scope>
    <source>
        <strain evidence="1">SkMP5</strain>
    </source>
</reference>
<evidence type="ECO:0000313" key="1">
    <source>
        <dbReference type="EMBL" id="GAN44958.1"/>
    </source>
</evidence>
<evidence type="ECO:0008006" key="2">
    <source>
        <dbReference type="Google" id="ProtNLM"/>
    </source>
</evidence>
<dbReference type="AlphaFoldDB" id="A0A0U1P9L9"/>
<dbReference type="EMBL" id="DF952379">
    <property type="protein sequence ID" value="GAN44958.1"/>
    <property type="molecule type" value="Genomic_DNA"/>
</dbReference>
<accession>A0A0U1P9L9</accession>
<proteinExistence type="predicted"/>
<organism evidence="1">
    <name type="scientific">Mizugakiibacter sediminis</name>
    <dbReference type="NCBI Taxonomy" id="1475481"/>
    <lineage>
        <taxon>Bacteria</taxon>
        <taxon>Pseudomonadati</taxon>
        <taxon>Pseudomonadota</taxon>
        <taxon>Gammaproteobacteria</taxon>
        <taxon>Lysobacterales</taxon>
        <taxon>Rhodanobacteraceae</taxon>
        <taxon>Mizugakiibacter</taxon>
    </lineage>
</organism>
<name>A0A0U1P9L9_9GAMM</name>
<gene>
    <name evidence="1" type="ORF">MBSD_1496</name>
</gene>
<dbReference type="Pfam" id="PF11249">
    <property type="entry name" value="DUF3047"/>
    <property type="match status" value="1"/>
</dbReference>